<keyword evidence="5 11" id="KW-0547">Nucleotide-binding</keyword>
<dbReference type="PIRSF" id="PIRSF001296">
    <property type="entry name" value="K_ATPase_KdpC"/>
    <property type="match status" value="1"/>
</dbReference>
<comment type="similarity">
    <text evidence="11">Belongs to the KdpC family.</text>
</comment>
<evidence type="ECO:0000313" key="13">
    <source>
        <dbReference type="Proteomes" id="UP001371218"/>
    </source>
</evidence>
<dbReference type="Pfam" id="PF02669">
    <property type="entry name" value="KdpC"/>
    <property type="match status" value="1"/>
</dbReference>
<evidence type="ECO:0000256" key="4">
    <source>
        <dbReference type="ARBA" id="ARBA00022692"/>
    </source>
</evidence>
<evidence type="ECO:0000256" key="6">
    <source>
        <dbReference type="ARBA" id="ARBA00022840"/>
    </source>
</evidence>
<keyword evidence="13" id="KW-1185">Reference proteome</keyword>
<keyword evidence="7 11" id="KW-0630">Potassium</keyword>
<keyword evidence="9 11" id="KW-0406">Ion transport</keyword>
<reference evidence="12 13" key="1">
    <citation type="submission" date="2024-04" db="EMBL/GenBank/DDBJ databases">
        <title>Novel species of the genus Ideonella isolated from streams.</title>
        <authorList>
            <person name="Lu H."/>
        </authorList>
    </citation>
    <scope>NUCLEOTIDE SEQUENCE [LARGE SCALE GENOMIC DNA]</scope>
    <source>
        <strain evidence="12 13">DXS29W</strain>
    </source>
</reference>
<evidence type="ECO:0000256" key="9">
    <source>
        <dbReference type="ARBA" id="ARBA00023065"/>
    </source>
</evidence>
<keyword evidence="8 11" id="KW-1133">Transmembrane helix</keyword>
<keyword evidence="2 11" id="KW-1003">Cell membrane</keyword>
<evidence type="ECO:0000256" key="7">
    <source>
        <dbReference type="ARBA" id="ARBA00022958"/>
    </source>
</evidence>
<accession>A0ABU9BQQ5</accession>
<keyword evidence="6 11" id="KW-0067">ATP-binding</keyword>
<keyword evidence="4 11" id="KW-0812">Transmembrane</keyword>
<keyword evidence="10 11" id="KW-0472">Membrane</keyword>
<keyword evidence="3 11" id="KW-0633">Potassium transport</keyword>
<evidence type="ECO:0000313" key="12">
    <source>
        <dbReference type="EMBL" id="MEK8031454.1"/>
    </source>
</evidence>
<dbReference type="NCBIfam" id="NF001454">
    <property type="entry name" value="PRK00315.1"/>
    <property type="match status" value="1"/>
</dbReference>
<dbReference type="PANTHER" id="PTHR30042:SF2">
    <property type="entry name" value="POTASSIUM-TRANSPORTING ATPASE KDPC SUBUNIT"/>
    <property type="match status" value="1"/>
</dbReference>
<dbReference type="NCBIfam" id="TIGR00681">
    <property type="entry name" value="kdpC"/>
    <property type="match status" value="1"/>
</dbReference>
<comment type="subunit">
    <text evidence="11">The system is composed of three essential subunits: KdpA, KdpB and KdpC.</text>
</comment>
<evidence type="ECO:0000256" key="8">
    <source>
        <dbReference type="ARBA" id="ARBA00022989"/>
    </source>
</evidence>
<dbReference type="Proteomes" id="UP001371218">
    <property type="component" value="Unassembled WGS sequence"/>
</dbReference>
<feature type="transmembrane region" description="Helical" evidence="11">
    <location>
        <begin position="18"/>
        <end position="40"/>
    </location>
</feature>
<evidence type="ECO:0000256" key="10">
    <source>
        <dbReference type="ARBA" id="ARBA00023136"/>
    </source>
</evidence>
<gene>
    <name evidence="11 12" type="primary">kdpC</name>
    <name evidence="12" type="ORF">AACH06_11550</name>
</gene>
<dbReference type="PANTHER" id="PTHR30042">
    <property type="entry name" value="POTASSIUM-TRANSPORTING ATPASE C CHAIN"/>
    <property type="match status" value="1"/>
</dbReference>
<evidence type="ECO:0000256" key="2">
    <source>
        <dbReference type="ARBA" id="ARBA00022475"/>
    </source>
</evidence>
<evidence type="ECO:0000256" key="5">
    <source>
        <dbReference type="ARBA" id="ARBA00022741"/>
    </source>
</evidence>
<sequence length="207" mass="21522">MTVSTTTAAMPATPTEGLLRPAITLFVVLSVVTGLAYPLLTTGVAQVAFPDAANGSLIVKDGQPVGSRLIGQAFSDPKHFWSRPSATTPMAYNAASSMGTNVGPLNPALVDAVKGRVEALHAADPGNTARVPVDLVTTSASGIDPHISRAAADYQLARVARARGLPEAQVRALVDQHTEGAWLGFIGEPRVNVLELNLALDALPMRP</sequence>
<comment type="function">
    <text evidence="11">Part of the high-affinity ATP-driven potassium transport (or Kdp) system, which catalyzes the hydrolysis of ATP coupled with the electrogenic transport of potassium into the cytoplasm. This subunit acts as a catalytic chaperone that increases the ATP-binding affinity of the ATP-hydrolyzing subunit KdpB by the formation of a transient KdpB/KdpC/ATP ternary complex.</text>
</comment>
<keyword evidence="1 11" id="KW-0813">Transport</keyword>
<dbReference type="HAMAP" id="MF_00276">
    <property type="entry name" value="KdpC"/>
    <property type="match status" value="1"/>
</dbReference>
<organism evidence="12 13">
    <name type="scientific">Ideonella lacteola</name>
    <dbReference type="NCBI Taxonomy" id="2984193"/>
    <lineage>
        <taxon>Bacteria</taxon>
        <taxon>Pseudomonadati</taxon>
        <taxon>Pseudomonadota</taxon>
        <taxon>Betaproteobacteria</taxon>
        <taxon>Burkholderiales</taxon>
        <taxon>Sphaerotilaceae</taxon>
        <taxon>Ideonella</taxon>
    </lineage>
</organism>
<dbReference type="RefSeq" id="WP_341425832.1">
    <property type="nucleotide sequence ID" value="NZ_JBBUTG010000005.1"/>
</dbReference>
<protein>
    <recommendedName>
        <fullName evidence="11">Potassium-transporting ATPase KdpC subunit</fullName>
    </recommendedName>
    <alternativeName>
        <fullName evidence="11">ATP phosphohydrolase [potassium-transporting] C chain</fullName>
    </alternativeName>
    <alternativeName>
        <fullName evidence="11">Potassium-binding and translocating subunit C</fullName>
    </alternativeName>
    <alternativeName>
        <fullName evidence="11">Potassium-translocating ATPase C chain</fullName>
    </alternativeName>
</protein>
<evidence type="ECO:0000256" key="3">
    <source>
        <dbReference type="ARBA" id="ARBA00022538"/>
    </source>
</evidence>
<evidence type="ECO:0000256" key="1">
    <source>
        <dbReference type="ARBA" id="ARBA00022448"/>
    </source>
</evidence>
<dbReference type="EMBL" id="JBBUTG010000005">
    <property type="protein sequence ID" value="MEK8031454.1"/>
    <property type="molecule type" value="Genomic_DNA"/>
</dbReference>
<dbReference type="InterPro" id="IPR003820">
    <property type="entry name" value="KdpC"/>
</dbReference>
<proteinExistence type="inferred from homology"/>
<evidence type="ECO:0000256" key="11">
    <source>
        <dbReference type="HAMAP-Rule" id="MF_00276"/>
    </source>
</evidence>
<comment type="subcellular location">
    <subcellularLocation>
        <location evidence="11">Cell membrane</location>
        <topology evidence="11">Single-pass membrane protein</topology>
    </subcellularLocation>
</comment>
<name>A0ABU9BQQ5_9BURK</name>
<comment type="caution">
    <text evidence="12">The sequence shown here is derived from an EMBL/GenBank/DDBJ whole genome shotgun (WGS) entry which is preliminary data.</text>
</comment>